<keyword evidence="3" id="KW-0489">Methyltransferase</keyword>
<dbReference type="Pfam" id="PF01739">
    <property type="entry name" value="CheR"/>
    <property type="match status" value="1"/>
</dbReference>
<dbReference type="PROSITE" id="PS50123">
    <property type="entry name" value="CHER"/>
    <property type="match status" value="1"/>
</dbReference>
<evidence type="ECO:0000256" key="5">
    <source>
        <dbReference type="ARBA" id="ARBA00022691"/>
    </source>
</evidence>
<evidence type="ECO:0000259" key="6">
    <source>
        <dbReference type="PROSITE" id="PS50123"/>
    </source>
</evidence>
<reference evidence="7 8" key="1">
    <citation type="submission" date="2020-04" db="EMBL/GenBank/DDBJ databases">
        <title>Donghicola sp., a member of the Rhodobacteraceae family isolated from mangrove forest in Thailand.</title>
        <authorList>
            <person name="Charoenyingcharoen P."/>
            <person name="Yukphan P."/>
        </authorList>
    </citation>
    <scope>NUCLEOTIDE SEQUENCE [LARGE SCALE GENOMIC DNA]</scope>
    <source>
        <strain evidence="7 8">B5-SW-15</strain>
    </source>
</reference>
<keyword evidence="5" id="KW-0949">S-adenosyl-L-methionine</keyword>
<evidence type="ECO:0000313" key="8">
    <source>
        <dbReference type="Proteomes" id="UP000592216"/>
    </source>
</evidence>
<dbReference type="GO" id="GO:0032259">
    <property type="term" value="P:methylation"/>
    <property type="evidence" value="ECO:0007669"/>
    <property type="project" value="UniProtKB-KW"/>
</dbReference>
<comment type="catalytic activity">
    <reaction evidence="1">
        <text>L-glutamyl-[protein] + S-adenosyl-L-methionine = [protein]-L-glutamate 5-O-methyl ester + S-adenosyl-L-homocysteine</text>
        <dbReference type="Rhea" id="RHEA:24452"/>
        <dbReference type="Rhea" id="RHEA-COMP:10208"/>
        <dbReference type="Rhea" id="RHEA-COMP:10311"/>
        <dbReference type="ChEBI" id="CHEBI:29973"/>
        <dbReference type="ChEBI" id="CHEBI:57856"/>
        <dbReference type="ChEBI" id="CHEBI:59789"/>
        <dbReference type="ChEBI" id="CHEBI:82795"/>
        <dbReference type="EC" id="2.1.1.80"/>
    </reaction>
</comment>
<dbReference type="Gene3D" id="3.40.50.150">
    <property type="entry name" value="Vaccinia Virus protein VP39"/>
    <property type="match status" value="1"/>
</dbReference>
<dbReference type="EMBL" id="JABCJE010000008">
    <property type="protein sequence ID" value="NVO24652.1"/>
    <property type="molecule type" value="Genomic_DNA"/>
</dbReference>
<dbReference type="SUPFAM" id="SSF53335">
    <property type="entry name" value="S-adenosyl-L-methionine-dependent methyltransferases"/>
    <property type="match status" value="1"/>
</dbReference>
<dbReference type="RefSeq" id="WP_177158304.1">
    <property type="nucleotide sequence ID" value="NZ_JABCJE010000008.1"/>
</dbReference>
<dbReference type="InterPro" id="IPR050903">
    <property type="entry name" value="Bact_Chemotaxis_MeTrfase"/>
</dbReference>
<dbReference type="GO" id="GO:0008983">
    <property type="term" value="F:protein-glutamate O-methyltransferase activity"/>
    <property type="evidence" value="ECO:0007669"/>
    <property type="project" value="UniProtKB-EC"/>
</dbReference>
<dbReference type="Pfam" id="PF03705">
    <property type="entry name" value="CheR_N"/>
    <property type="match status" value="1"/>
</dbReference>
<feature type="domain" description="CheR-type methyltransferase" evidence="6">
    <location>
        <begin position="10"/>
        <end position="291"/>
    </location>
</feature>
<dbReference type="SMART" id="SM00138">
    <property type="entry name" value="MeTrc"/>
    <property type="match status" value="1"/>
</dbReference>
<evidence type="ECO:0000256" key="4">
    <source>
        <dbReference type="ARBA" id="ARBA00022679"/>
    </source>
</evidence>
<dbReference type="PANTHER" id="PTHR24422">
    <property type="entry name" value="CHEMOTAXIS PROTEIN METHYLTRANSFERASE"/>
    <property type="match status" value="1"/>
</dbReference>
<sequence length="291" mass="32848">MNAIVPEILVEEDMTAFIADPMSAFRAHVQAVTGISIGPAKESMIRQRLGKPLSQTDFSTVEQYLRAMLTNPGLHRELAAAVDLMTTNTTYFFREQAHFDFLAGTIVPDMAEDHGPGRHFRLNIWSAASSEGAEAYTTAMVLSELQTLHTGMDYAIIGTDISPRMVKLARNGIYKFNQTDRIPGFLRRKYLMTGVHGDMRGKVRFCPELRRRTKFACMNLKQDRYPISPNVDVAFLRNVLIYFEPDDQQLVIARVVSRIRKGGHLFVGHSESMIVDHPGMEQIAPSIFRKI</sequence>
<gene>
    <name evidence="7" type="ORF">HJ536_14900</name>
</gene>
<dbReference type="CDD" id="cd02440">
    <property type="entry name" value="AdoMet_MTases"/>
    <property type="match status" value="1"/>
</dbReference>
<dbReference type="InterPro" id="IPR000780">
    <property type="entry name" value="CheR_MeTrfase"/>
</dbReference>
<organism evidence="7 8">
    <name type="scientific">Donghicola mangrovi</name>
    <dbReference type="NCBI Taxonomy" id="2729614"/>
    <lineage>
        <taxon>Bacteria</taxon>
        <taxon>Pseudomonadati</taxon>
        <taxon>Pseudomonadota</taxon>
        <taxon>Alphaproteobacteria</taxon>
        <taxon>Rhodobacterales</taxon>
        <taxon>Roseobacteraceae</taxon>
        <taxon>Donghicola</taxon>
    </lineage>
</organism>
<accession>A0A850Q8U2</accession>
<dbReference type="InterPro" id="IPR022641">
    <property type="entry name" value="CheR_N"/>
</dbReference>
<dbReference type="Gene3D" id="1.10.155.10">
    <property type="entry name" value="Chemotaxis receptor methyltransferase CheR, N-terminal domain"/>
    <property type="match status" value="1"/>
</dbReference>
<dbReference type="Proteomes" id="UP000592216">
    <property type="component" value="Unassembled WGS sequence"/>
</dbReference>
<evidence type="ECO:0000256" key="2">
    <source>
        <dbReference type="ARBA" id="ARBA00012534"/>
    </source>
</evidence>
<dbReference type="PANTHER" id="PTHR24422:SF26">
    <property type="entry name" value="CHEMOTAXIS PROTEIN METHYLTRANSFERASE"/>
    <property type="match status" value="1"/>
</dbReference>
<dbReference type="EC" id="2.1.1.80" evidence="2"/>
<dbReference type="InterPro" id="IPR029063">
    <property type="entry name" value="SAM-dependent_MTases_sf"/>
</dbReference>
<dbReference type="InterPro" id="IPR022642">
    <property type="entry name" value="CheR_C"/>
</dbReference>
<dbReference type="InterPro" id="IPR036804">
    <property type="entry name" value="CheR_N_sf"/>
</dbReference>
<dbReference type="SUPFAM" id="SSF47757">
    <property type="entry name" value="Chemotaxis receptor methyltransferase CheR, N-terminal domain"/>
    <property type="match status" value="1"/>
</dbReference>
<protein>
    <recommendedName>
        <fullName evidence="2">protein-glutamate O-methyltransferase</fullName>
        <ecNumber evidence="2">2.1.1.80</ecNumber>
    </recommendedName>
</protein>
<name>A0A850Q8U2_9RHOB</name>
<evidence type="ECO:0000256" key="3">
    <source>
        <dbReference type="ARBA" id="ARBA00022603"/>
    </source>
</evidence>
<evidence type="ECO:0000256" key="1">
    <source>
        <dbReference type="ARBA" id="ARBA00001541"/>
    </source>
</evidence>
<keyword evidence="4" id="KW-0808">Transferase</keyword>
<dbReference type="PRINTS" id="PR00996">
    <property type="entry name" value="CHERMTFRASE"/>
</dbReference>
<dbReference type="AlphaFoldDB" id="A0A850Q8U2"/>
<comment type="caution">
    <text evidence="7">The sequence shown here is derived from an EMBL/GenBank/DDBJ whole genome shotgun (WGS) entry which is preliminary data.</text>
</comment>
<evidence type="ECO:0000313" key="7">
    <source>
        <dbReference type="EMBL" id="NVO24652.1"/>
    </source>
</evidence>
<proteinExistence type="predicted"/>